<proteinExistence type="predicted"/>
<evidence type="ECO:0000256" key="1">
    <source>
        <dbReference type="ARBA" id="ARBA00022737"/>
    </source>
</evidence>
<organism evidence="4 5">
    <name type="scientific">Syncephalastrum racemosum</name>
    <name type="common">Filamentous fungus</name>
    <dbReference type="NCBI Taxonomy" id="13706"/>
    <lineage>
        <taxon>Eukaryota</taxon>
        <taxon>Fungi</taxon>
        <taxon>Fungi incertae sedis</taxon>
        <taxon>Mucoromycota</taxon>
        <taxon>Mucoromycotina</taxon>
        <taxon>Mucoromycetes</taxon>
        <taxon>Mucorales</taxon>
        <taxon>Syncephalastraceae</taxon>
        <taxon>Syncephalastrum</taxon>
    </lineage>
</organism>
<evidence type="ECO:0000313" key="5">
    <source>
        <dbReference type="Proteomes" id="UP000242180"/>
    </source>
</evidence>
<dbReference type="PANTHER" id="PTHR13780:SF128">
    <property type="entry name" value="CBS DOMAIN-CONTAINING PROTEIN"/>
    <property type="match status" value="1"/>
</dbReference>
<dbReference type="CDD" id="cd02205">
    <property type="entry name" value="CBS_pair_SF"/>
    <property type="match status" value="1"/>
</dbReference>
<evidence type="ECO:0000256" key="2">
    <source>
        <dbReference type="ARBA" id="ARBA00023122"/>
    </source>
</evidence>
<keyword evidence="1" id="KW-0677">Repeat</keyword>
<dbReference type="OrthoDB" id="449052at2759"/>
<dbReference type="Pfam" id="PF00571">
    <property type="entry name" value="CBS"/>
    <property type="match status" value="2"/>
</dbReference>
<feature type="domain" description="CBS" evidence="3">
    <location>
        <begin position="53"/>
        <end position="97"/>
    </location>
</feature>
<dbReference type="AlphaFoldDB" id="A0A1X2HPL5"/>
<reference evidence="4 5" key="1">
    <citation type="submission" date="2016-07" db="EMBL/GenBank/DDBJ databases">
        <title>Pervasive Adenine N6-methylation of Active Genes in Fungi.</title>
        <authorList>
            <consortium name="DOE Joint Genome Institute"/>
            <person name="Mondo S.J."/>
            <person name="Dannebaum R.O."/>
            <person name="Kuo R.C."/>
            <person name="Labutti K."/>
            <person name="Haridas S."/>
            <person name="Kuo A."/>
            <person name="Salamov A."/>
            <person name="Ahrendt S.R."/>
            <person name="Lipzen A."/>
            <person name="Sullivan W."/>
            <person name="Andreopoulos W.B."/>
            <person name="Clum A."/>
            <person name="Lindquist E."/>
            <person name="Daum C."/>
            <person name="Ramamoorthy G.K."/>
            <person name="Gryganskyi A."/>
            <person name="Culley D."/>
            <person name="Magnuson J.K."/>
            <person name="James T.Y."/>
            <person name="O'Malley M.A."/>
            <person name="Stajich J.E."/>
            <person name="Spatafora J.W."/>
            <person name="Visel A."/>
            <person name="Grigoriev I.V."/>
        </authorList>
    </citation>
    <scope>NUCLEOTIDE SEQUENCE [LARGE SCALE GENOMIC DNA]</scope>
    <source>
        <strain evidence="4 5">NRRL 2496</strain>
    </source>
</reference>
<keyword evidence="2" id="KW-0129">CBS domain</keyword>
<keyword evidence="5" id="KW-1185">Reference proteome</keyword>
<evidence type="ECO:0000259" key="3">
    <source>
        <dbReference type="Pfam" id="PF00571"/>
    </source>
</evidence>
<dbReference type="Proteomes" id="UP000242180">
    <property type="component" value="Unassembled WGS sequence"/>
</dbReference>
<accession>A0A1X2HPL5</accession>
<dbReference type="Gene3D" id="3.10.580.10">
    <property type="entry name" value="CBS-domain"/>
    <property type="match status" value="1"/>
</dbReference>
<comment type="caution">
    <text evidence="4">The sequence shown here is derived from an EMBL/GenBank/DDBJ whole genome shotgun (WGS) entry which is preliminary data.</text>
</comment>
<dbReference type="SUPFAM" id="SSF54631">
    <property type="entry name" value="CBS-domain pair"/>
    <property type="match status" value="1"/>
</dbReference>
<dbReference type="InParanoid" id="A0A1X2HPL5"/>
<dbReference type="EMBL" id="MCGN01000002">
    <property type="protein sequence ID" value="ORZ01325.1"/>
    <property type="molecule type" value="Genomic_DNA"/>
</dbReference>
<dbReference type="PANTHER" id="PTHR13780">
    <property type="entry name" value="AMP-ACTIVATED PROTEIN KINASE, GAMMA REGULATORY SUBUNIT"/>
    <property type="match status" value="1"/>
</dbReference>
<dbReference type="STRING" id="13706.A0A1X2HPL5"/>
<gene>
    <name evidence="4" type="ORF">BCR43DRAFT_486758</name>
</gene>
<feature type="domain" description="CBS" evidence="3">
    <location>
        <begin position="127"/>
        <end position="174"/>
    </location>
</feature>
<dbReference type="InterPro" id="IPR050511">
    <property type="entry name" value="AMPK_gamma/SDS23_families"/>
</dbReference>
<dbReference type="InterPro" id="IPR000644">
    <property type="entry name" value="CBS_dom"/>
</dbReference>
<dbReference type="InterPro" id="IPR046342">
    <property type="entry name" value="CBS_dom_sf"/>
</dbReference>
<evidence type="ECO:0000313" key="4">
    <source>
        <dbReference type="EMBL" id="ORZ01325.1"/>
    </source>
</evidence>
<sequence>MEILSSGAHRVLVQQEPPVLLSQMDVARFLQFHNHHLGSILDRTVPDFVRSDRDLHVITFKNTAQEVFLRMANEGVSGVPIVDDEECLVGDLSPENLRGLNRSRYPDLEKPVVMFLKEQGGGELWRPVTCHGRFTLSQVMTAFVLRQAHRIWWCEDDGRVLGLITLSDLLRIFLE</sequence>
<name>A0A1X2HPL5_SYNRA</name>
<protein>
    <recommendedName>
        <fullName evidence="3">CBS domain-containing protein</fullName>
    </recommendedName>
</protein>